<dbReference type="SUPFAM" id="SSF54211">
    <property type="entry name" value="Ribosomal protein S5 domain 2-like"/>
    <property type="match status" value="1"/>
</dbReference>
<keyword evidence="2" id="KW-1185">Reference proteome</keyword>
<sequence>MEKFHSNGKLLLTGEYVVLDGALSLAVPTKFGQSLRVELINEHKIIWRSLDEKGVIWFEDEFKIDEINKPLSLNDDISKRLFQILNAAKTLNPKFLNSSNGFKITTTLDFPRHWGLGTSSTLINNLAQWAGVDPFQLLENTFGGSGYDIACAQNNSPISYQLIDGKPRVEQVNFCPTFKEQLYFVYLNQKQNSRDGIKHYHANKGNSTALITDLNSITRKMLSVENLEDFEVLLYSHENIISKMTNQTTVKRLLFNDFEGAVKSLGAWGGDFVLVTSKSNPTEYFKQKGFDTVIPYSEMVL</sequence>
<protein>
    <submittedName>
        <fullName evidence="1">GHMP kinase</fullName>
    </submittedName>
</protein>
<evidence type="ECO:0000313" key="2">
    <source>
        <dbReference type="Proteomes" id="UP000760545"/>
    </source>
</evidence>
<dbReference type="RefSeq" id="WP_167918597.1">
    <property type="nucleotide sequence ID" value="NZ_JAAVJS010000016.1"/>
</dbReference>
<keyword evidence="1" id="KW-0808">Transferase</keyword>
<dbReference type="NCBIfam" id="NF040656">
    <property type="entry name" value="GHMP_GYDIA"/>
    <property type="match status" value="1"/>
</dbReference>
<dbReference type="Proteomes" id="UP000760545">
    <property type="component" value="Unassembled WGS sequence"/>
</dbReference>
<gene>
    <name evidence="1" type="ORF">HC176_11975</name>
</gene>
<name>A0ABX1DD55_9FLAO</name>
<dbReference type="EMBL" id="JAAVJS010000016">
    <property type="protein sequence ID" value="NJX16205.1"/>
    <property type="molecule type" value="Genomic_DNA"/>
</dbReference>
<reference evidence="1 2" key="1">
    <citation type="submission" date="2020-03" db="EMBL/GenBank/DDBJ databases">
        <title>Tamlana sp. nov, isolated from XXX.</title>
        <authorList>
            <person name="Cao W.R."/>
        </authorList>
    </citation>
    <scope>NUCLEOTIDE SEQUENCE [LARGE SCALE GENOMIC DNA]</scope>
    <source>
        <strain evidence="1 2">HST1-43</strain>
    </source>
</reference>
<comment type="caution">
    <text evidence="1">The sequence shown here is derived from an EMBL/GenBank/DDBJ whole genome shotgun (WGS) entry which is preliminary data.</text>
</comment>
<organism evidence="1 2">
    <name type="scientific">Tamlana crocina</name>
    <dbReference type="NCBI Taxonomy" id="393006"/>
    <lineage>
        <taxon>Bacteria</taxon>
        <taxon>Pseudomonadati</taxon>
        <taxon>Bacteroidota</taxon>
        <taxon>Flavobacteriia</taxon>
        <taxon>Flavobacteriales</taxon>
        <taxon>Flavobacteriaceae</taxon>
        <taxon>Tamlana</taxon>
    </lineage>
</organism>
<dbReference type="InterPro" id="IPR014721">
    <property type="entry name" value="Ribsml_uS5_D2-typ_fold_subgr"/>
</dbReference>
<accession>A0ABX1DD55</accession>
<dbReference type="Gene3D" id="3.30.230.10">
    <property type="match status" value="1"/>
</dbReference>
<dbReference type="InterPro" id="IPR047765">
    <property type="entry name" value="GHMP_GYDIA-like"/>
</dbReference>
<dbReference type="InterPro" id="IPR020568">
    <property type="entry name" value="Ribosomal_Su5_D2-typ_SF"/>
</dbReference>
<keyword evidence="1" id="KW-0418">Kinase</keyword>
<dbReference type="GO" id="GO:0016301">
    <property type="term" value="F:kinase activity"/>
    <property type="evidence" value="ECO:0007669"/>
    <property type="project" value="UniProtKB-KW"/>
</dbReference>
<proteinExistence type="predicted"/>
<evidence type="ECO:0000313" key="1">
    <source>
        <dbReference type="EMBL" id="NJX16205.1"/>
    </source>
</evidence>